<dbReference type="Proteomes" id="UP000236161">
    <property type="component" value="Unassembled WGS sequence"/>
</dbReference>
<dbReference type="EMBL" id="KZ451982">
    <property type="protein sequence ID" value="PKA54607.1"/>
    <property type="molecule type" value="Genomic_DNA"/>
</dbReference>
<feature type="compositionally biased region" description="Basic and acidic residues" evidence="1">
    <location>
        <begin position="101"/>
        <end position="112"/>
    </location>
</feature>
<feature type="compositionally biased region" description="Low complexity" evidence="1">
    <location>
        <begin position="175"/>
        <end position="188"/>
    </location>
</feature>
<keyword evidence="3" id="KW-1185">Reference proteome</keyword>
<evidence type="ECO:0000313" key="3">
    <source>
        <dbReference type="Proteomes" id="UP000236161"/>
    </source>
</evidence>
<protein>
    <submittedName>
        <fullName evidence="2">Uncharacterized protein</fullName>
    </submittedName>
</protein>
<evidence type="ECO:0000313" key="2">
    <source>
        <dbReference type="EMBL" id="PKA54607.1"/>
    </source>
</evidence>
<evidence type="ECO:0000256" key="1">
    <source>
        <dbReference type="SAM" id="MobiDB-lite"/>
    </source>
</evidence>
<organism evidence="2 3">
    <name type="scientific">Apostasia shenzhenica</name>
    <dbReference type="NCBI Taxonomy" id="1088818"/>
    <lineage>
        <taxon>Eukaryota</taxon>
        <taxon>Viridiplantae</taxon>
        <taxon>Streptophyta</taxon>
        <taxon>Embryophyta</taxon>
        <taxon>Tracheophyta</taxon>
        <taxon>Spermatophyta</taxon>
        <taxon>Magnoliopsida</taxon>
        <taxon>Liliopsida</taxon>
        <taxon>Asparagales</taxon>
        <taxon>Orchidaceae</taxon>
        <taxon>Apostasioideae</taxon>
        <taxon>Apostasia</taxon>
    </lineage>
</organism>
<feature type="region of interest" description="Disordered" evidence="1">
    <location>
        <begin position="168"/>
        <end position="195"/>
    </location>
</feature>
<accession>A0A2I0AGD7</accession>
<proteinExistence type="predicted"/>
<sequence>MASNEMIAASAAAQHYGDTALISRLSVQQPDDGEDADDEESGKASPSAADDEDDDRVASHPSTPQHRQLLRLTRGLLRECASETEARSSGGGRRRRRWARDRKVERKWEARRCRAGGDAGGGAGEDSGECVVVVRPGGGSGRKIRMDIDEVRACRDLGLEIPRDFTVEIPGGLSGNSSSGDSPISGPGECSIFHP</sequence>
<feature type="compositionally biased region" description="Basic and acidic residues" evidence="1">
    <location>
        <begin position="76"/>
        <end position="86"/>
    </location>
</feature>
<name>A0A2I0AGD7_9ASPA</name>
<reference evidence="2 3" key="1">
    <citation type="journal article" date="2017" name="Nature">
        <title>The Apostasia genome and the evolution of orchids.</title>
        <authorList>
            <person name="Zhang G.Q."/>
            <person name="Liu K.W."/>
            <person name="Li Z."/>
            <person name="Lohaus R."/>
            <person name="Hsiao Y.Y."/>
            <person name="Niu S.C."/>
            <person name="Wang J.Y."/>
            <person name="Lin Y.C."/>
            <person name="Xu Q."/>
            <person name="Chen L.J."/>
            <person name="Yoshida K."/>
            <person name="Fujiwara S."/>
            <person name="Wang Z.W."/>
            <person name="Zhang Y.Q."/>
            <person name="Mitsuda N."/>
            <person name="Wang M."/>
            <person name="Liu G.H."/>
            <person name="Pecoraro L."/>
            <person name="Huang H.X."/>
            <person name="Xiao X.J."/>
            <person name="Lin M."/>
            <person name="Wu X.Y."/>
            <person name="Wu W.L."/>
            <person name="Chen Y.Y."/>
            <person name="Chang S.B."/>
            <person name="Sakamoto S."/>
            <person name="Ohme-Takagi M."/>
            <person name="Yagi M."/>
            <person name="Zeng S.J."/>
            <person name="Shen C.Y."/>
            <person name="Yeh C.M."/>
            <person name="Luo Y.B."/>
            <person name="Tsai W.C."/>
            <person name="Van de Peer Y."/>
            <person name="Liu Z.J."/>
        </authorList>
    </citation>
    <scope>NUCLEOTIDE SEQUENCE [LARGE SCALE GENOMIC DNA]</scope>
    <source>
        <strain evidence="3">cv. Shenzhen</strain>
        <tissue evidence="2">Stem</tissue>
    </source>
</reference>
<feature type="region of interest" description="Disordered" evidence="1">
    <location>
        <begin position="22"/>
        <end position="126"/>
    </location>
</feature>
<gene>
    <name evidence="2" type="ORF">AXF42_Ash000442</name>
</gene>
<dbReference type="AlphaFoldDB" id="A0A2I0AGD7"/>
<feature type="compositionally biased region" description="Acidic residues" evidence="1">
    <location>
        <begin position="31"/>
        <end position="40"/>
    </location>
</feature>